<dbReference type="Pfam" id="PF01555">
    <property type="entry name" value="N6_N4_Mtase"/>
    <property type="match status" value="1"/>
</dbReference>
<evidence type="ECO:0000256" key="2">
    <source>
        <dbReference type="ARBA" id="ARBA00022603"/>
    </source>
</evidence>
<dbReference type="InterPro" id="IPR029063">
    <property type="entry name" value="SAM-dependent_MTases_sf"/>
</dbReference>
<feature type="domain" description="DNA methylase N-4/N-6" evidence="4">
    <location>
        <begin position="26"/>
        <end position="69"/>
    </location>
</feature>
<dbReference type="RefSeq" id="WP_175350689.1">
    <property type="nucleotide sequence ID" value="NZ_BAAAWQ010000001.1"/>
</dbReference>
<accession>A0ABX2M6C5</accession>
<dbReference type="InterPro" id="IPR002052">
    <property type="entry name" value="DNA_methylase_N6_adenine_CS"/>
</dbReference>
<gene>
    <name evidence="5" type="ORF">HP507_04695</name>
</gene>
<keyword evidence="3" id="KW-0808">Transferase</keyword>
<protein>
    <submittedName>
        <fullName evidence="5">DNA methylase</fullName>
    </submittedName>
</protein>
<dbReference type="InterPro" id="IPR002941">
    <property type="entry name" value="DNA_methylase_N4/N6"/>
</dbReference>
<evidence type="ECO:0000313" key="6">
    <source>
        <dbReference type="Proteomes" id="UP000573001"/>
    </source>
</evidence>
<comment type="similarity">
    <text evidence="1">Belongs to the N(4)/N(6)-methyltransferase family.</text>
</comment>
<evidence type="ECO:0000256" key="1">
    <source>
        <dbReference type="ARBA" id="ARBA00006594"/>
    </source>
</evidence>
<dbReference type="SUPFAM" id="SSF53335">
    <property type="entry name" value="S-adenosyl-L-methionine-dependent methyltransferases"/>
    <property type="match status" value="2"/>
</dbReference>
<dbReference type="PROSITE" id="PS00092">
    <property type="entry name" value="N6_MTASE"/>
    <property type="match status" value="1"/>
</dbReference>
<evidence type="ECO:0000259" key="4">
    <source>
        <dbReference type="Pfam" id="PF01555"/>
    </source>
</evidence>
<evidence type="ECO:0000313" key="5">
    <source>
        <dbReference type="EMBL" id="NUU13134.1"/>
    </source>
</evidence>
<dbReference type="Proteomes" id="UP000573001">
    <property type="component" value="Unassembled WGS sequence"/>
</dbReference>
<dbReference type="Gene3D" id="3.40.50.150">
    <property type="entry name" value="Vaccinia Virus protein VP39"/>
    <property type="match status" value="2"/>
</dbReference>
<sequence>MSADDLEALYAAPLPANRSGALYNAFSYPTKISAESVGLFIACHTEPGDHVLDTFGGSGSTAIGALLCERPTDLMLTLAAERGLQPKWGARRATVYELSEIATLLTRVMTAAPEPTAFTAAARRLVAAAEHLEPSLYASEGPDGESGTVRQVIWSDVVACPKCGEETTYADTRVRYNPLRFDTQHTCACGHTGSPDDWPRVLEDVLDPWTGETLTRRRRVPWKVYGTGPAGNWSRTAVPADADNEEEARLRPLPESAPLTALHWGDLHRNGYHQGIASLHHLYTARNFRALAVLWQLIDREQEELREALKLLVLSYNAAHSTLMTRVVLKKNSTDFIVTGAQSGVMYVSGLPVEKNVFSGVRRKISTFAAAFELLHGLNGEATVVTGSSADLHLEDDSIDYVFTDPPFGAYIPYSEINQVNELWLGQTTQTQDEAIISPAQGKGVDEYRALLTSVFSEVARVMKPTAEATLVFHSSQASVWRALATSLDDAGLTVTASSILDKTQGSFKQVNGHLAVSGDPMLRLTKRSQPTSLSQVATSTMTDLVAGSGRPGATPRERQRQFSEVIGRAMVDGVPITMNAQAVYDFEASE</sequence>
<keyword evidence="2 5" id="KW-0489">Methyltransferase</keyword>
<comment type="caution">
    <text evidence="5">The sequence shown here is derived from an EMBL/GenBank/DDBJ whole genome shotgun (WGS) entry which is preliminary data.</text>
</comment>
<name>A0ABX2M6C5_9MICO</name>
<evidence type="ECO:0000256" key="3">
    <source>
        <dbReference type="ARBA" id="ARBA00022679"/>
    </source>
</evidence>
<keyword evidence="6" id="KW-1185">Reference proteome</keyword>
<reference evidence="5 6" key="1">
    <citation type="submission" date="2020-05" db="EMBL/GenBank/DDBJ databases">
        <title>Genome Sequencing of Type Strains.</title>
        <authorList>
            <person name="Lemaire J.F."/>
            <person name="Inderbitzin P."/>
            <person name="Gregorio O.A."/>
            <person name="Collins S.B."/>
            <person name="Wespe N."/>
            <person name="Knight-Connoni V."/>
        </authorList>
    </citation>
    <scope>NUCLEOTIDE SEQUENCE [LARGE SCALE GENOMIC DNA]</scope>
    <source>
        <strain evidence="5 6">ATCC 19096</strain>
    </source>
</reference>
<dbReference type="GO" id="GO:0032259">
    <property type="term" value="P:methylation"/>
    <property type="evidence" value="ECO:0007669"/>
    <property type="project" value="UniProtKB-KW"/>
</dbReference>
<organism evidence="5 6">
    <name type="scientific">Curtobacterium pusillum</name>
    <dbReference type="NCBI Taxonomy" id="69373"/>
    <lineage>
        <taxon>Bacteria</taxon>
        <taxon>Bacillati</taxon>
        <taxon>Actinomycetota</taxon>
        <taxon>Actinomycetes</taxon>
        <taxon>Micrococcales</taxon>
        <taxon>Microbacteriaceae</taxon>
        <taxon>Curtobacterium</taxon>
    </lineage>
</organism>
<proteinExistence type="inferred from homology"/>
<dbReference type="GO" id="GO:0008168">
    <property type="term" value="F:methyltransferase activity"/>
    <property type="evidence" value="ECO:0007669"/>
    <property type="project" value="UniProtKB-KW"/>
</dbReference>
<dbReference type="EMBL" id="JABMCE010000060">
    <property type="protein sequence ID" value="NUU13134.1"/>
    <property type="molecule type" value="Genomic_DNA"/>
</dbReference>